<dbReference type="InterPro" id="IPR011691">
    <property type="entry name" value="Vesicle_transpt_SFT2"/>
</dbReference>
<name>A0AAD8YBD4_9STRA</name>
<keyword evidence="3 8" id="KW-0812">Transmembrane</keyword>
<feature type="transmembrane region" description="Helical" evidence="8">
    <location>
        <begin position="96"/>
        <end position="114"/>
    </location>
</feature>
<keyword evidence="6 8" id="KW-0472">Membrane</keyword>
<evidence type="ECO:0000256" key="9">
    <source>
        <dbReference type="SAM" id="MobiDB-lite"/>
    </source>
</evidence>
<keyword evidence="11" id="KW-1185">Reference proteome</keyword>
<comment type="similarity">
    <text evidence="7 8">Belongs to the SFT2 family.</text>
</comment>
<comment type="subcellular location">
    <subcellularLocation>
        <location evidence="1 8">Membrane</location>
        <topology evidence="1 8">Multi-pass membrane protein</topology>
    </subcellularLocation>
</comment>
<feature type="transmembrane region" description="Helical" evidence="8">
    <location>
        <begin position="155"/>
        <end position="175"/>
    </location>
</feature>
<evidence type="ECO:0000256" key="7">
    <source>
        <dbReference type="ARBA" id="ARBA00025800"/>
    </source>
</evidence>
<feature type="compositionally biased region" description="Polar residues" evidence="9">
    <location>
        <begin position="14"/>
        <end position="30"/>
    </location>
</feature>
<comment type="caution">
    <text evidence="10">The sequence shown here is derived from an EMBL/GenBank/DDBJ whole genome shotgun (WGS) entry which is preliminary data.</text>
</comment>
<organism evidence="10 11">
    <name type="scientific">Skeletonema marinoi</name>
    <dbReference type="NCBI Taxonomy" id="267567"/>
    <lineage>
        <taxon>Eukaryota</taxon>
        <taxon>Sar</taxon>
        <taxon>Stramenopiles</taxon>
        <taxon>Ochrophyta</taxon>
        <taxon>Bacillariophyta</taxon>
        <taxon>Coscinodiscophyceae</taxon>
        <taxon>Thalassiosirophycidae</taxon>
        <taxon>Thalassiosirales</taxon>
        <taxon>Skeletonemataceae</taxon>
        <taxon>Skeletonema</taxon>
        <taxon>Skeletonema marinoi-dohrnii complex</taxon>
    </lineage>
</organism>
<keyword evidence="4 8" id="KW-0653">Protein transport</keyword>
<evidence type="ECO:0000256" key="8">
    <source>
        <dbReference type="RuleBase" id="RU363111"/>
    </source>
</evidence>
<reference evidence="10" key="1">
    <citation type="submission" date="2023-06" db="EMBL/GenBank/DDBJ databases">
        <title>Survivors Of The Sea: Transcriptome response of Skeletonema marinoi to long-term dormancy.</title>
        <authorList>
            <person name="Pinder M.I.M."/>
            <person name="Kourtchenko O."/>
            <person name="Robertson E.K."/>
            <person name="Larsson T."/>
            <person name="Maumus F."/>
            <person name="Osuna-Cruz C.M."/>
            <person name="Vancaester E."/>
            <person name="Stenow R."/>
            <person name="Vandepoele K."/>
            <person name="Ploug H."/>
            <person name="Bruchert V."/>
            <person name="Godhe A."/>
            <person name="Topel M."/>
        </authorList>
    </citation>
    <scope>NUCLEOTIDE SEQUENCE</scope>
    <source>
        <strain evidence="10">R05AC</strain>
    </source>
</reference>
<feature type="transmembrane region" description="Helical" evidence="8">
    <location>
        <begin position="130"/>
        <end position="148"/>
    </location>
</feature>
<dbReference type="Proteomes" id="UP001224775">
    <property type="component" value="Unassembled WGS sequence"/>
</dbReference>
<dbReference type="GO" id="GO:0012505">
    <property type="term" value="C:endomembrane system"/>
    <property type="evidence" value="ECO:0007669"/>
    <property type="project" value="UniProtKB-ARBA"/>
</dbReference>
<evidence type="ECO:0000313" key="10">
    <source>
        <dbReference type="EMBL" id="KAK1741965.1"/>
    </source>
</evidence>
<dbReference type="InterPro" id="IPR007305">
    <property type="entry name" value="Vesicle_transpt_Got1/SFT2"/>
</dbReference>
<dbReference type="Pfam" id="PF04178">
    <property type="entry name" value="Got1"/>
    <property type="match status" value="1"/>
</dbReference>
<keyword evidence="2 8" id="KW-0813">Transport</keyword>
<gene>
    <name evidence="10" type="ORF">QTG54_007538</name>
</gene>
<dbReference type="GO" id="GO:0016020">
    <property type="term" value="C:membrane"/>
    <property type="evidence" value="ECO:0007669"/>
    <property type="project" value="UniProtKB-SubCell"/>
</dbReference>
<dbReference type="GO" id="GO:0015031">
    <property type="term" value="P:protein transport"/>
    <property type="evidence" value="ECO:0007669"/>
    <property type="project" value="UniProtKB-KW"/>
</dbReference>
<evidence type="ECO:0000256" key="4">
    <source>
        <dbReference type="ARBA" id="ARBA00022927"/>
    </source>
</evidence>
<dbReference type="PANTHER" id="PTHR23137:SF36">
    <property type="entry name" value="VESICLE TRANSPORT PROTEIN SFT2C"/>
    <property type="match status" value="1"/>
</dbReference>
<proteinExistence type="inferred from homology"/>
<dbReference type="PANTHER" id="PTHR23137">
    <property type="entry name" value="VESICLE TRANSPORT PROTEIN-RELATED"/>
    <property type="match status" value="1"/>
</dbReference>
<evidence type="ECO:0000256" key="1">
    <source>
        <dbReference type="ARBA" id="ARBA00004141"/>
    </source>
</evidence>
<keyword evidence="5 8" id="KW-1133">Transmembrane helix</keyword>
<evidence type="ECO:0000313" key="11">
    <source>
        <dbReference type="Proteomes" id="UP001224775"/>
    </source>
</evidence>
<feature type="transmembrane region" description="Helical" evidence="8">
    <location>
        <begin position="64"/>
        <end position="89"/>
    </location>
</feature>
<dbReference type="EMBL" id="JATAAI010000012">
    <property type="protein sequence ID" value="KAK1741965.1"/>
    <property type="molecule type" value="Genomic_DNA"/>
</dbReference>
<evidence type="ECO:0000256" key="2">
    <source>
        <dbReference type="ARBA" id="ARBA00022448"/>
    </source>
</evidence>
<evidence type="ECO:0000256" key="3">
    <source>
        <dbReference type="ARBA" id="ARBA00022692"/>
    </source>
</evidence>
<accession>A0AAD8YBD4</accession>
<comment type="function">
    <text evidence="8">May be involved in fusion of retrograde transport vesicles derived from an endocytic compartment with the Golgi complex.</text>
</comment>
<evidence type="ECO:0000256" key="5">
    <source>
        <dbReference type="ARBA" id="ARBA00022989"/>
    </source>
</evidence>
<dbReference type="AlphaFoldDB" id="A0AAD8YBD4"/>
<feature type="region of interest" description="Disordered" evidence="9">
    <location>
        <begin position="1"/>
        <end position="30"/>
    </location>
</feature>
<dbReference type="GO" id="GO:0016192">
    <property type="term" value="P:vesicle-mediated transport"/>
    <property type="evidence" value="ECO:0007669"/>
    <property type="project" value="InterPro"/>
</dbReference>
<evidence type="ECO:0000256" key="6">
    <source>
        <dbReference type="ARBA" id="ARBA00023136"/>
    </source>
</evidence>
<protein>
    <recommendedName>
        <fullName evidence="8">Vesicle transport protein</fullName>
    </recommendedName>
</protein>
<sequence>MSSFGDWYDKQKQDQAASSNDGGDVESQSFLPDSMSGLSLSSMRSSLEAQMPQQIMGMNYQQRFQVFCICLLLSGLFFLLAFFVGIPLLTVRPQKFALSFTCGSITFMASFGILKGPQEHLMSMLAPDRVLFTVVYLGSMFLTLYLTFTAGGAKGYVVVMGASALQLICLLWYLVTFLPGGATGMKILMHTMWTLLKPLVMNCAKLQAVCIGRCNRLFFRRLRRGD</sequence>
<dbReference type="GO" id="GO:0005737">
    <property type="term" value="C:cytoplasm"/>
    <property type="evidence" value="ECO:0007669"/>
    <property type="project" value="UniProtKB-ARBA"/>
</dbReference>